<dbReference type="InterPro" id="IPR029055">
    <property type="entry name" value="Ntn_hydrolases_N"/>
</dbReference>
<gene>
    <name evidence="6" type="ORF">M9978_05040</name>
</gene>
<sequence>MFPRTLCLAVAAFAALAGCAPRTAPQTAAPAPVTAPATAAPERQTFVAAAHPLAAEAGLEVLRRGGSAVDAAVAIQAMLSLVEPQSSGLGGGAFMVRYDAKSRGVTVYDGRETAPAGATPGMFLDAAGKPLPFPVAVLSGRATGVPGVVRMLALAQARHGKLAWRDLFGESIRTAEQGFTVTARLGRFVNSNGPQPNAPDAVAYFRNERGGKIQAGETLRNPAYAAFLRRLASQGPDAMYQGETARRIVARVHEGDLASTMTEADIAGYQPVVREAVCNGYRVYILCAPPPPSSGVALLQLMAMIERTDIAARGPADPVAWVKYAEASRLMFADRDAYVGDVPGVPVKGLIDPAYVAGRAALIADRAGPAPAAGTPPGTVTARIDATAEAAGTSHFIVIDGDGNAVSMTTTVESYFGTGRMVDGFFLNNQMTDFSFVPSGPNAIAPGKRPRSSMVPTVILRRDRSLAGAIGSPGGNAILGYVSKALIGIIDWNMPVADAIALPNLIARGSSFNGEADKFAPSLLAGMAERGVTVRAGSGEDSGLHGVFIRDGKFDGGADPRRDGVARTIALPARTTAP</sequence>
<feature type="signal peptide" evidence="5">
    <location>
        <begin position="1"/>
        <end position="17"/>
    </location>
</feature>
<reference evidence="6" key="1">
    <citation type="submission" date="2022-05" db="EMBL/GenBank/DDBJ databases">
        <title>Sphingomonas sp. strain MG17 Genome sequencing and assembly.</title>
        <authorList>
            <person name="Kim I."/>
        </authorList>
    </citation>
    <scope>NUCLEOTIDE SEQUENCE</scope>
    <source>
        <strain evidence="6">MG17</strain>
    </source>
</reference>
<dbReference type="InterPro" id="IPR051792">
    <property type="entry name" value="GGT_bact"/>
</dbReference>
<dbReference type="AlphaFoldDB" id="A0A9X2KKJ2"/>
<dbReference type="EMBL" id="JAMLDX010000003">
    <property type="protein sequence ID" value="MCP3729790.1"/>
    <property type="molecule type" value="Genomic_DNA"/>
</dbReference>
<dbReference type="SUPFAM" id="SSF56235">
    <property type="entry name" value="N-terminal nucleophile aminohydrolases (Ntn hydrolases)"/>
    <property type="match status" value="1"/>
</dbReference>
<dbReference type="RefSeq" id="WP_254291886.1">
    <property type="nucleotide sequence ID" value="NZ_JAMLDX010000003.1"/>
</dbReference>
<proteinExistence type="inferred from homology"/>
<dbReference type="GO" id="GO:0016787">
    <property type="term" value="F:hydrolase activity"/>
    <property type="evidence" value="ECO:0007669"/>
    <property type="project" value="UniProtKB-KW"/>
</dbReference>
<keyword evidence="7" id="KW-1185">Reference proteome</keyword>
<dbReference type="InterPro" id="IPR043137">
    <property type="entry name" value="GGT_ssub_C"/>
</dbReference>
<name>A0A9X2KKJ2_9SPHN</name>
<dbReference type="PANTHER" id="PTHR43199:SF1">
    <property type="entry name" value="GLUTATHIONE HYDROLASE PROENZYME"/>
    <property type="match status" value="1"/>
</dbReference>
<dbReference type="PRINTS" id="PR01210">
    <property type="entry name" value="GGTRANSPTASE"/>
</dbReference>
<accession>A0A9X2KKJ2</accession>
<keyword evidence="3" id="KW-0378">Hydrolase</keyword>
<comment type="caution">
    <text evidence="6">The sequence shown here is derived from an EMBL/GenBank/DDBJ whole genome shotgun (WGS) entry which is preliminary data.</text>
</comment>
<dbReference type="Proteomes" id="UP001139451">
    <property type="component" value="Unassembled WGS sequence"/>
</dbReference>
<dbReference type="GO" id="GO:0016740">
    <property type="term" value="F:transferase activity"/>
    <property type="evidence" value="ECO:0007669"/>
    <property type="project" value="UniProtKB-KW"/>
</dbReference>
<organism evidence="6 7">
    <name type="scientific">Sphingomonas tagetis</name>
    <dbReference type="NCBI Taxonomy" id="2949092"/>
    <lineage>
        <taxon>Bacteria</taxon>
        <taxon>Pseudomonadati</taxon>
        <taxon>Pseudomonadota</taxon>
        <taxon>Alphaproteobacteria</taxon>
        <taxon>Sphingomonadales</taxon>
        <taxon>Sphingomonadaceae</taxon>
        <taxon>Sphingomonas</taxon>
    </lineage>
</organism>
<evidence type="ECO:0000256" key="2">
    <source>
        <dbReference type="ARBA" id="ARBA00022679"/>
    </source>
</evidence>
<protein>
    <submittedName>
        <fullName evidence="6">Gamma-glutamyltransferase family protein</fullName>
    </submittedName>
</protein>
<evidence type="ECO:0000313" key="6">
    <source>
        <dbReference type="EMBL" id="MCP3729790.1"/>
    </source>
</evidence>
<dbReference type="PROSITE" id="PS51257">
    <property type="entry name" value="PROKAR_LIPOPROTEIN"/>
    <property type="match status" value="1"/>
</dbReference>
<keyword evidence="2" id="KW-0808">Transferase</keyword>
<dbReference type="Gene3D" id="1.10.246.130">
    <property type="match status" value="1"/>
</dbReference>
<evidence type="ECO:0000256" key="3">
    <source>
        <dbReference type="ARBA" id="ARBA00022801"/>
    </source>
</evidence>
<feature type="chain" id="PRO_5040996523" evidence="5">
    <location>
        <begin position="18"/>
        <end position="578"/>
    </location>
</feature>
<dbReference type="InterPro" id="IPR043138">
    <property type="entry name" value="GGT_lsub"/>
</dbReference>
<dbReference type="Gene3D" id="3.60.20.40">
    <property type="match status" value="1"/>
</dbReference>
<evidence type="ECO:0000313" key="7">
    <source>
        <dbReference type="Proteomes" id="UP001139451"/>
    </source>
</evidence>
<evidence type="ECO:0000256" key="1">
    <source>
        <dbReference type="ARBA" id="ARBA00009381"/>
    </source>
</evidence>
<evidence type="ECO:0000256" key="4">
    <source>
        <dbReference type="ARBA" id="ARBA00023145"/>
    </source>
</evidence>
<evidence type="ECO:0000256" key="5">
    <source>
        <dbReference type="SAM" id="SignalP"/>
    </source>
</evidence>
<dbReference type="Pfam" id="PF01019">
    <property type="entry name" value="G_glu_transpept"/>
    <property type="match status" value="1"/>
</dbReference>
<keyword evidence="4" id="KW-0865">Zymogen</keyword>
<keyword evidence="5" id="KW-0732">Signal</keyword>
<dbReference type="PANTHER" id="PTHR43199">
    <property type="entry name" value="GLUTATHIONE HYDROLASE"/>
    <property type="match status" value="1"/>
</dbReference>
<comment type="similarity">
    <text evidence="1">Belongs to the gamma-glutamyltransferase family.</text>
</comment>